<keyword evidence="2" id="KW-1133">Transmembrane helix</keyword>
<keyword evidence="1" id="KW-0175">Coiled coil</keyword>
<feature type="coiled-coil region" evidence="1">
    <location>
        <begin position="143"/>
        <end position="170"/>
    </location>
</feature>
<protein>
    <submittedName>
        <fullName evidence="3">Uncharacterized protein</fullName>
    </submittedName>
</protein>
<dbReference type="HOGENOM" id="CLU_1089517_0_0_6"/>
<keyword evidence="2" id="KW-0472">Membrane</keyword>
<reference evidence="3 4" key="1">
    <citation type="journal article" date="2011" name="J. Bacteriol.">
        <title>Draft genome sequence of the chemolithoheterotrophic, halophilic methylotroph Methylophaga thiooxydans DMS010.</title>
        <authorList>
            <person name="Boden R."/>
            <person name="Ferriera S."/>
            <person name="Johnson J."/>
            <person name="Kelly D.P."/>
            <person name="Murrell J.C."/>
            <person name="Schafer H."/>
        </authorList>
    </citation>
    <scope>NUCLEOTIDE SEQUENCE [LARGE SCALE GENOMIC DNA]</scope>
    <source>
        <strain evidence="3 4">DMS010</strain>
    </source>
</reference>
<evidence type="ECO:0000256" key="1">
    <source>
        <dbReference type="SAM" id="Coils"/>
    </source>
</evidence>
<dbReference type="AlphaFoldDB" id="C0N8U3"/>
<proteinExistence type="predicted"/>
<sequence length="259" mass="29613">MNDVINAIGARFRSPYFGYAVLTFFALNWRGIFLLLTLESEPELRLSAFDAQTNFWTLVVLPLIFGVLVAASSQWIRYGFQLVSRKPLELLEILTLEAENTKLIKQNELEQKRAQYFSDREEELIGRAKRDEEVSQITDSQTKDKLSTQLEQLRKERDALSKQVQVSNMEPSLSEAAEMILKAAIDTNDGNIIKLSTFDGDFLEIGREYYGIEGTREFAKFEAALEELIQYGLVKNIGNNDTNFKLTHQGWLEGKGLRN</sequence>
<feature type="transmembrane region" description="Helical" evidence="2">
    <location>
        <begin position="16"/>
        <end position="35"/>
    </location>
</feature>
<name>C0N8U3_9GAMM</name>
<evidence type="ECO:0000313" key="3">
    <source>
        <dbReference type="EMBL" id="EEF78775.1"/>
    </source>
</evidence>
<dbReference type="RefSeq" id="WP_008291922.1">
    <property type="nucleotide sequence ID" value="NZ_GG657904.1"/>
</dbReference>
<organism evidence="3 4">
    <name type="scientific">Methylophaga thiooxydans DMS010</name>
    <dbReference type="NCBI Taxonomy" id="637616"/>
    <lineage>
        <taxon>Bacteria</taxon>
        <taxon>Pseudomonadati</taxon>
        <taxon>Pseudomonadota</taxon>
        <taxon>Gammaproteobacteria</taxon>
        <taxon>Thiotrichales</taxon>
        <taxon>Piscirickettsiaceae</taxon>
        <taxon>Methylophaga</taxon>
    </lineage>
</organism>
<dbReference type="OrthoDB" id="9784936at2"/>
<gene>
    <name evidence="3" type="ORF">MDMS009_2519</name>
</gene>
<keyword evidence="2" id="KW-0812">Transmembrane</keyword>
<feature type="transmembrane region" description="Helical" evidence="2">
    <location>
        <begin position="55"/>
        <end position="76"/>
    </location>
</feature>
<keyword evidence="4" id="KW-1185">Reference proteome</keyword>
<accession>C0N8U3</accession>
<evidence type="ECO:0000256" key="2">
    <source>
        <dbReference type="SAM" id="Phobius"/>
    </source>
</evidence>
<evidence type="ECO:0000313" key="4">
    <source>
        <dbReference type="Proteomes" id="UP000004679"/>
    </source>
</evidence>
<dbReference type="EMBL" id="GG657904">
    <property type="protein sequence ID" value="EEF78775.1"/>
    <property type="molecule type" value="Genomic_DNA"/>
</dbReference>
<dbReference type="Proteomes" id="UP000004679">
    <property type="component" value="Unassembled WGS sequence"/>
</dbReference>